<comment type="caution">
    <text evidence="5">The sequence shown here is derived from an EMBL/GenBank/DDBJ whole genome shotgun (WGS) entry which is preliminary data.</text>
</comment>
<name>A0AAD5U8E1_9FUNG</name>
<keyword evidence="1" id="KW-0436">Ligase</keyword>
<comment type="similarity">
    <text evidence="2 3">Belongs to the glutamine synthetase family.</text>
</comment>
<dbReference type="PROSITE" id="PS51987">
    <property type="entry name" value="GS_CATALYTIC"/>
    <property type="match status" value="1"/>
</dbReference>
<evidence type="ECO:0000313" key="5">
    <source>
        <dbReference type="EMBL" id="KAJ3228475.1"/>
    </source>
</evidence>
<evidence type="ECO:0000256" key="3">
    <source>
        <dbReference type="RuleBase" id="RU000384"/>
    </source>
</evidence>
<dbReference type="Proteomes" id="UP001211065">
    <property type="component" value="Unassembled WGS sequence"/>
</dbReference>
<evidence type="ECO:0000313" key="6">
    <source>
        <dbReference type="Proteomes" id="UP001211065"/>
    </source>
</evidence>
<sequence>MQTIGEFQLKPIISTLRQLPYYKNHSGVLTIMVQRNGERFSRDPRFFLEKGLDLLKKKFGITLKAGFEIEFTLYTGFDESGNILPLDETVYSETAAFNPKKGGAAEIMDKIVKNLKEQGIEVTMFHAESANGQFEIALEYGDVLNSADNLIFTKETIKHVAALYGVNATFVSKVFANQAANSCHLHLSLWRNGNNITAANSNLHSGKEALEIEDLSEETRKFIAGLLKNLPALCSITMPNPNSYLRLADYCWAGAWKCWGFENREAPIRICSPNGKLTNFEVKCFDGFANPYLGIGAIVFCALEGLENDLSLPPPCNLDPADFETVLEVKNLKLERLPNSLEVTLHHLEKNEVLRKGMQTDLFETFLKIKWHEVEFLKTSKNPVSYLAKRY</sequence>
<protein>
    <recommendedName>
        <fullName evidence="4">GS catalytic domain-containing protein</fullName>
    </recommendedName>
</protein>
<keyword evidence="6" id="KW-1185">Reference proteome</keyword>
<dbReference type="SUPFAM" id="SSF55931">
    <property type="entry name" value="Glutamine synthetase/guanido kinase"/>
    <property type="match status" value="1"/>
</dbReference>
<proteinExistence type="inferred from homology"/>
<dbReference type="PANTHER" id="PTHR43785">
    <property type="entry name" value="GAMMA-GLUTAMYLPUTRESCINE SYNTHETASE"/>
    <property type="match status" value="1"/>
</dbReference>
<dbReference type="EMBL" id="JADGJW010000001">
    <property type="protein sequence ID" value="KAJ3228475.1"/>
    <property type="molecule type" value="Genomic_DNA"/>
</dbReference>
<evidence type="ECO:0000256" key="1">
    <source>
        <dbReference type="ARBA" id="ARBA00022598"/>
    </source>
</evidence>
<dbReference type="SMART" id="SM01230">
    <property type="entry name" value="Gln-synt_C"/>
    <property type="match status" value="1"/>
</dbReference>
<organism evidence="5 6">
    <name type="scientific">Clydaea vesicula</name>
    <dbReference type="NCBI Taxonomy" id="447962"/>
    <lineage>
        <taxon>Eukaryota</taxon>
        <taxon>Fungi</taxon>
        <taxon>Fungi incertae sedis</taxon>
        <taxon>Chytridiomycota</taxon>
        <taxon>Chytridiomycota incertae sedis</taxon>
        <taxon>Chytridiomycetes</taxon>
        <taxon>Lobulomycetales</taxon>
        <taxon>Lobulomycetaceae</taxon>
        <taxon>Clydaea</taxon>
    </lineage>
</organism>
<dbReference type="GO" id="GO:0004356">
    <property type="term" value="F:glutamine synthetase activity"/>
    <property type="evidence" value="ECO:0007669"/>
    <property type="project" value="InterPro"/>
</dbReference>
<reference evidence="5" key="1">
    <citation type="submission" date="2020-05" db="EMBL/GenBank/DDBJ databases">
        <title>Phylogenomic resolution of chytrid fungi.</title>
        <authorList>
            <person name="Stajich J.E."/>
            <person name="Amses K."/>
            <person name="Simmons R."/>
            <person name="Seto K."/>
            <person name="Myers J."/>
            <person name="Bonds A."/>
            <person name="Quandt C.A."/>
            <person name="Barry K."/>
            <person name="Liu P."/>
            <person name="Grigoriev I."/>
            <person name="Longcore J.E."/>
            <person name="James T.Y."/>
        </authorList>
    </citation>
    <scope>NUCLEOTIDE SEQUENCE</scope>
    <source>
        <strain evidence="5">JEL0476</strain>
    </source>
</reference>
<dbReference type="Gene3D" id="3.30.590.10">
    <property type="entry name" value="Glutamine synthetase/guanido kinase, catalytic domain"/>
    <property type="match status" value="1"/>
</dbReference>
<dbReference type="PANTHER" id="PTHR43785:SF2">
    <property type="entry name" value="TYPE-1 GLUTAMINE SYNTHETASE 1"/>
    <property type="match status" value="1"/>
</dbReference>
<gene>
    <name evidence="5" type="ORF">HK099_000030</name>
</gene>
<dbReference type="Pfam" id="PF00120">
    <property type="entry name" value="Gln-synt_C"/>
    <property type="match status" value="1"/>
</dbReference>
<dbReference type="InterPro" id="IPR014746">
    <property type="entry name" value="Gln_synth/guanido_kin_cat_dom"/>
</dbReference>
<evidence type="ECO:0000259" key="4">
    <source>
        <dbReference type="PROSITE" id="PS51987"/>
    </source>
</evidence>
<dbReference type="InterPro" id="IPR008146">
    <property type="entry name" value="Gln_synth_cat_dom"/>
</dbReference>
<evidence type="ECO:0000256" key="2">
    <source>
        <dbReference type="PROSITE-ProRule" id="PRU01331"/>
    </source>
</evidence>
<accession>A0AAD5U8E1</accession>
<dbReference type="AlphaFoldDB" id="A0AAD5U8E1"/>
<feature type="domain" description="GS catalytic" evidence="4">
    <location>
        <begin position="44"/>
        <end position="391"/>
    </location>
</feature>